<gene>
    <name evidence="2" type="ORF">NCTC11012_01060</name>
</gene>
<evidence type="ECO:0000313" key="2">
    <source>
        <dbReference type="EMBL" id="STZ02831.1"/>
    </source>
</evidence>
<protein>
    <submittedName>
        <fullName evidence="2">Phage head morphogenesis protein, SPP1 gp7 family</fullName>
    </submittedName>
</protein>
<evidence type="ECO:0000313" key="3">
    <source>
        <dbReference type="Proteomes" id="UP000254618"/>
    </source>
</evidence>
<proteinExistence type="predicted"/>
<feature type="domain" description="Phage head morphogenesis" evidence="1">
    <location>
        <begin position="3"/>
        <end position="122"/>
    </location>
</feature>
<dbReference type="InterPro" id="IPR006528">
    <property type="entry name" value="Phage_head_morphogenesis_dom"/>
</dbReference>
<organism evidence="2 3">
    <name type="scientific">Moraxella equi</name>
    <dbReference type="NCBI Taxonomy" id="60442"/>
    <lineage>
        <taxon>Bacteria</taxon>
        <taxon>Pseudomonadati</taxon>
        <taxon>Pseudomonadota</taxon>
        <taxon>Gammaproteobacteria</taxon>
        <taxon>Moraxellales</taxon>
        <taxon>Moraxellaceae</taxon>
        <taxon>Moraxella</taxon>
    </lineage>
</organism>
<dbReference type="AlphaFoldDB" id="A0A378QQ76"/>
<dbReference type="Pfam" id="PF04233">
    <property type="entry name" value="Phage_Mu_F"/>
    <property type="match status" value="1"/>
</dbReference>
<dbReference type="NCBIfam" id="TIGR01641">
    <property type="entry name" value="phageSPP1_gp7"/>
    <property type="match status" value="1"/>
</dbReference>
<dbReference type="Proteomes" id="UP000254618">
    <property type="component" value="Unassembled WGS sequence"/>
</dbReference>
<evidence type="ECO:0000259" key="1">
    <source>
        <dbReference type="Pfam" id="PF04233"/>
    </source>
</evidence>
<sequence>MADGTGYKGFENTIKPYLIQQGWWGETLARNPKTGQTEQVKLGSNRRLRTIYHTNRRTAVMSAKYERMKEAVATHPYWQYSAVLDRRTRPSHSARHGAVYAHDDPFWSHSYPPNGFGCRCAVKAITAKQAEKVGITQSSDERILGENGFGGSPVASHLFDKLWYDKAKQALGQRQALTQIAKDMASDVRVAGFLAWFRQSQINGQVQGRTYGVGVLPQKSFEKLAEKEGLDLDELSPVVGFRDKVITGRKNTRHTASSDALDAIALEKIIRGFGKPDYELWDTLNDNLLLVYKTDGKQAIKLTVQHTKQGAEVISGFYQDLVDIEGQIKGGIFVKIK</sequence>
<reference evidence="2 3" key="1">
    <citation type="submission" date="2018-06" db="EMBL/GenBank/DDBJ databases">
        <authorList>
            <consortium name="Pathogen Informatics"/>
            <person name="Doyle S."/>
        </authorList>
    </citation>
    <scope>NUCLEOTIDE SEQUENCE [LARGE SCALE GENOMIC DNA]</scope>
    <source>
        <strain evidence="2 3">NCTC11012</strain>
    </source>
</reference>
<dbReference type="EMBL" id="UGQF01000001">
    <property type="protein sequence ID" value="STZ02831.1"/>
    <property type="molecule type" value="Genomic_DNA"/>
</dbReference>
<name>A0A378QQ76_9GAMM</name>
<accession>A0A378QQ76</accession>